<dbReference type="EMBL" id="JAAIVB010000012">
    <property type="protein sequence ID" value="NEX60384.1"/>
    <property type="molecule type" value="Genomic_DNA"/>
</dbReference>
<accession>A0A6B3SHQ9</accession>
<keyword evidence="3" id="KW-1185">Reference proteome</keyword>
<protein>
    <submittedName>
        <fullName evidence="2">Uncharacterized protein</fullName>
    </submittedName>
</protein>
<feature type="region of interest" description="Disordered" evidence="1">
    <location>
        <begin position="91"/>
        <end position="126"/>
    </location>
</feature>
<gene>
    <name evidence="2" type="ORF">G3574_04780</name>
</gene>
<organism evidence="2 3">
    <name type="scientific">Noviherbaspirillum galbum</name>
    <dbReference type="NCBI Taxonomy" id="2709383"/>
    <lineage>
        <taxon>Bacteria</taxon>
        <taxon>Pseudomonadati</taxon>
        <taxon>Pseudomonadota</taxon>
        <taxon>Betaproteobacteria</taxon>
        <taxon>Burkholderiales</taxon>
        <taxon>Oxalobacteraceae</taxon>
        <taxon>Noviherbaspirillum</taxon>
    </lineage>
</organism>
<proteinExistence type="predicted"/>
<sequence length="221" mass="24488">MQKRERTQLPGSACHCPCLYRMPAQVACVGGEQCRVAGYARLPEVPAVKPCANTAGPSREVSEPARLHYFEVPLEEPLVEPVPVVPLEPEDFEEPDMLEPDVPLAPDEESPARRSQPVKATPRAATTSKTDEVLAMDFIVVPFIKNGSCDVLDSWACEKFFFFCQSRVTECDNTHALGLILAGFAVEAATGPRRKTLRIRMGLKNVKVYSCRMTCLARPRR</sequence>
<dbReference type="AlphaFoldDB" id="A0A6B3SHQ9"/>
<reference evidence="2 3" key="1">
    <citation type="submission" date="2020-02" db="EMBL/GenBank/DDBJ databases">
        <authorList>
            <person name="Kim M.K."/>
        </authorList>
    </citation>
    <scope>NUCLEOTIDE SEQUENCE [LARGE SCALE GENOMIC DNA]</scope>
    <source>
        <strain evidence="2 3">17J57-3</strain>
    </source>
</reference>
<dbReference type="Proteomes" id="UP000482155">
    <property type="component" value="Unassembled WGS sequence"/>
</dbReference>
<evidence type="ECO:0000313" key="2">
    <source>
        <dbReference type="EMBL" id="NEX60384.1"/>
    </source>
</evidence>
<dbReference type="RefSeq" id="WP_163960871.1">
    <property type="nucleotide sequence ID" value="NZ_JAAIVB010000012.1"/>
</dbReference>
<name>A0A6B3SHQ9_9BURK</name>
<comment type="caution">
    <text evidence="2">The sequence shown here is derived from an EMBL/GenBank/DDBJ whole genome shotgun (WGS) entry which is preliminary data.</text>
</comment>
<evidence type="ECO:0000256" key="1">
    <source>
        <dbReference type="SAM" id="MobiDB-lite"/>
    </source>
</evidence>
<evidence type="ECO:0000313" key="3">
    <source>
        <dbReference type="Proteomes" id="UP000482155"/>
    </source>
</evidence>